<dbReference type="InterPro" id="IPR050490">
    <property type="entry name" value="Bact_solute-bd_prot1"/>
</dbReference>
<evidence type="ECO:0000256" key="2">
    <source>
        <dbReference type="ARBA" id="ARBA00008520"/>
    </source>
</evidence>
<dbReference type="Proteomes" id="UP001596113">
    <property type="component" value="Unassembled WGS sequence"/>
</dbReference>
<dbReference type="EMBL" id="JBHSMI010000023">
    <property type="protein sequence ID" value="MFC5403263.1"/>
    <property type="molecule type" value="Genomic_DNA"/>
</dbReference>
<comment type="subcellular location">
    <subcellularLocation>
        <location evidence="1">Cell envelope</location>
    </subcellularLocation>
</comment>
<organism evidence="7 8">
    <name type="scientific">Cohnella soli</name>
    <dbReference type="NCBI Taxonomy" id="425005"/>
    <lineage>
        <taxon>Bacteria</taxon>
        <taxon>Bacillati</taxon>
        <taxon>Bacillota</taxon>
        <taxon>Bacilli</taxon>
        <taxon>Bacillales</taxon>
        <taxon>Paenibacillaceae</taxon>
        <taxon>Cohnella</taxon>
    </lineage>
</organism>
<dbReference type="CDD" id="cd13580">
    <property type="entry name" value="PBP2_AlgQ_like_1"/>
    <property type="match status" value="1"/>
</dbReference>
<dbReference type="PROSITE" id="PS51257">
    <property type="entry name" value="PROKAR_LIPOPROTEIN"/>
    <property type="match status" value="1"/>
</dbReference>
<dbReference type="PANTHER" id="PTHR43649:SF31">
    <property type="entry name" value="SN-GLYCEROL-3-PHOSPHATE-BINDING PERIPLASMIC PROTEIN UGPB"/>
    <property type="match status" value="1"/>
</dbReference>
<reference evidence="8" key="1">
    <citation type="journal article" date="2019" name="Int. J. Syst. Evol. Microbiol.">
        <title>The Global Catalogue of Microorganisms (GCM) 10K type strain sequencing project: providing services to taxonomists for standard genome sequencing and annotation.</title>
        <authorList>
            <consortium name="The Broad Institute Genomics Platform"/>
            <consortium name="The Broad Institute Genome Sequencing Center for Infectious Disease"/>
            <person name="Wu L."/>
            <person name="Ma J."/>
        </authorList>
    </citation>
    <scope>NUCLEOTIDE SEQUENCE [LARGE SCALE GENOMIC DNA]</scope>
    <source>
        <strain evidence="8">CGMCC 1.18575</strain>
    </source>
</reference>
<feature type="compositionally biased region" description="Low complexity" evidence="5">
    <location>
        <begin position="32"/>
        <end position="46"/>
    </location>
</feature>
<name>A0ABW0HS71_9BACL</name>
<evidence type="ECO:0000313" key="7">
    <source>
        <dbReference type="EMBL" id="MFC5403263.1"/>
    </source>
</evidence>
<dbReference type="SUPFAM" id="SSF53850">
    <property type="entry name" value="Periplasmic binding protein-like II"/>
    <property type="match status" value="1"/>
</dbReference>
<dbReference type="RefSeq" id="WP_378132468.1">
    <property type="nucleotide sequence ID" value="NZ_JBHSMI010000023.1"/>
</dbReference>
<keyword evidence="3" id="KW-0813">Transport</keyword>
<feature type="signal peptide" evidence="6">
    <location>
        <begin position="1"/>
        <end position="23"/>
    </location>
</feature>
<gene>
    <name evidence="7" type="ORF">ACFPOF_11035</name>
</gene>
<dbReference type="InterPro" id="IPR006059">
    <property type="entry name" value="SBP"/>
</dbReference>
<feature type="region of interest" description="Disordered" evidence="5">
    <location>
        <begin position="25"/>
        <end position="70"/>
    </location>
</feature>
<dbReference type="Gene3D" id="3.40.190.10">
    <property type="entry name" value="Periplasmic binding protein-like II"/>
    <property type="match status" value="3"/>
</dbReference>
<comment type="caution">
    <text evidence="7">The sequence shown here is derived from an EMBL/GenBank/DDBJ whole genome shotgun (WGS) entry which is preliminary data.</text>
</comment>
<dbReference type="PANTHER" id="PTHR43649">
    <property type="entry name" value="ARABINOSE-BINDING PROTEIN-RELATED"/>
    <property type="match status" value="1"/>
</dbReference>
<protein>
    <submittedName>
        <fullName evidence="7">Extracellular solute-binding protein</fullName>
    </submittedName>
</protein>
<evidence type="ECO:0000256" key="6">
    <source>
        <dbReference type="SAM" id="SignalP"/>
    </source>
</evidence>
<evidence type="ECO:0000313" key="8">
    <source>
        <dbReference type="Proteomes" id="UP001596113"/>
    </source>
</evidence>
<comment type="similarity">
    <text evidence="2">Belongs to the bacterial solute-binding protein 1 family.</text>
</comment>
<feature type="chain" id="PRO_5047500692" evidence="6">
    <location>
        <begin position="24"/>
        <end position="589"/>
    </location>
</feature>
<keyword evidence="4 6" id="KW-0732">Signal</keyword>
<sequence>MKKGTWRQAAALALAAVTLALTACSGNDGKSGEASPAQSESASPAGTPQASGTAEVDKEDPLGKYDPPIKVTTVRSLDDGSMKFPEGETIDNNLWTQGFEKDLGIKLKVDWLVPDNQYDQKLNVMIASDDLPDVTMVNAVQLKQLVDNDMIADLTDVYARYKSELTDQIMSADGGVGLKQATFDGKLMAIPQMNGAADSAPILWIRKDWLDQLGLSVPKTMDELYNVAKAFTENDPDKNGKKDTYGLALEKGLFGGEFVLNGFFNGYHVMTGTPGNLLWNKGSDGKLIMGYVQPEAQTALGKLADMYKAGYIEKDFAVKDVGKVGESVVSEKIGMFYGLHWNVFSPLPSAVQKNPAADWRPYPIPSVDGTITAENLLGVTSFFVVKKSAANPEAAVKILNYFLYKQNPMSDHYDPKYHNGPQYPEGSNNEYKYSPIFVFHPQQNILIHRGFVEYGKDRDPNVLSAWNRGSQADIDLLENGYNGTDGKGKAAGVKTEVWPGWMWSGPIGAYSVVNGYLENKQIVSPVFYGAPTPTMTAKQSTLEKLILENYTKFIMGARPIGEFEQFVKDFNSLGGSDITKEVNDWAAAQ</sequence>
<keyword evidence="8" id="KW-1185">Reference proteome</keyword>
<proteinExistence type="inferred from homology"/>
<accession>A0ABW0HS71</accession>
<evidence type="ECO:0000256" key="4">
    <source>
        <dbReference type="ARBA" id="ARBA00022729"/>
    </source>
</evidence>
<evidence type="ECO:0000256" key="5">
    <source>
        <dbReference type="SAM" id="MobiDB-lite"/>
    </source>
</evidence>
<evidence type="ECO:0000256" key="1">
    <source>
        <dbReference type="ARBA" id="ARBA00004196"/>
    </source>
</evidence>
<dbReference type="Pfam" id="PF13416">
    <property type="entry name" value="SBP_bac_8"/>
    <property type="match status" value="1"/>
</dbReference>
<evidence type="ECO:0000256" key="3">
    <source>
        <dbReference type="ARBA" id="ARBA00022448"/>
    </source>
</evidence>